<sequence>MADPHHLLTQPSNPQIQIQIQNQAQTPLLNTTDQTQENPEESSDCDPHLDKNLQKLELFLALLGFDQSSALRFGASWIAFLLIGVALPLAALELFNCSDCEKYQIKIFEVEIVASQSCLAAVSLLCLSHNLRKYGIRTFLFVDRCSGQMNRFGDQYTQKISVSSLVQVAGITLCLNAAAKISHRAQGIASLASKWHATVTCSSADASQIRVSSSMGNLGVASTLGSVFINNPESDLEALEHITMPRNTHLGSYLSSYCKRQAFVLYLQMNPGGITIFGLTVDRDPFSESRIEKPHPVYVPRDETFEEIKQNTFSAGRLKAVLHNLIPSIAASLSSTDISFKCFFDIDKLYNDGVVLKDEDQNITDKQFLSNLMRRVATVGQRLFMYEVPAIIKRDRFVWLRDNEFARQMLAGVNPVGIELLRFPLLSKLDPAVYGPPESAITKDLIEQELLQHGMGVDEAIEKKRVFLLDCYDMLLPLIEKMSSLPEIKAYASRTIFFYTRTGFLRTIAIELSIPPTSSSPGNKRVYAHGHDNTTHWIWKLAKAHVCSNDAGVHQLVNHWLRTHAGLAFSGVLDDDVCYWICFLVAVAAVDSATAGSLAVHAVTEVVLDVTGSIYYWICFLF</sequence>
<dbReference type="PRINTS" id="PR00087">
    <property type="entry name" value="LIPOXYGENASE"/>
</dbReference>
<dbReference type="Gene3D" id="1.20.245.10">
    <property type="entry name" value="Lipoxygenase-1, Domain 5"/>
    <property type="match status" value="1"/>
</dbReference>
<dbReference type="InterPro" id="IPR036226">
    <property type="entry name" value="LipOase_C_sf"/>
</dbReference>
<dbReference type="PANTHER" id="PTHR31963:SF2">
    <property type="entry name" value="ZINC FINGER CONSTANS-LIKE PROTEIN (DUF3537)"/>
    <property type="match status" value="1"/>
</dbReference>
<evidence type="ECO:0000313" key="3">
    <source>
        <dbReference type="Proteomes" id="UP000823749"/>
    </source>
</evidence>
<dbReference type="GO" id="GO:0016702">
    <property type="term" value="F:oxidoreductase activity, acting on single donors with incorporation of molecular oxygen, incorporation of two atoms of oxygen"/>
    <property type="evidence" value="ECO:0007669"/>
    <property type="project" value="InterPro"/>
</dbReference>
<accession>A0AAV6I2V7</accession>
<comment type="caution">
    <text evidence="2">The sequence shown here is derived from an EMBL/GenBank/DDBJ whole genome shotgun (WGS) entry which is preliminary data.</text>
</comment>
<dbReference type="InterPro" id="IPR021924">
    <property type="entry name" value="DUF3537"/>
</dbReference>
<evidence type="ECO:0000313" key="2">
    <source>
        <dbReference type="EMBL" id="KAG5521897.1"/>
    </source>
</evidence>
<reference evidence="2" key="1">
    <citation type="submission" date="2020-08" db="EMBL/GenBank/DDBJ databases">
        <title>Plant Genome Project.</title>
        <authorList>
            <person name="Zhang R.-G."/>
        </authorList>
    </citation>
    <scope>NUCLEOTIDE SEQUENCE</scope>
    <source>
        <strain evidence="2">WSP0</strain>
        <tissue evidence="2">Leaf</tissue>
    </source>
</reference>
<dbReference type="PROSITE" id="PS51393">
    <property type="entry name" value="LIPOXYGENASE_3"/>
    <property type="match status" value="1"/>
</dbReference>
<feature type="domain" description="Lipoxygenase" evidence="1">
    <location>
        <begin position="229"/>
        <end position="565"/>
    </location>
</feature>
<dbReference type="InterPro" id="IPR013819">
    <property type="entry name" value="LipOase_C"/>
</dbReference>
<dbReference type="Gene3D" id="3.10.450.60">
    <property type="match status" value="1"/>
</dbReference>
<dbReference type="PRINTS" id="PR00468">
    <property type="entry name" value="PLTLPOXGNASE"/>
</dbReference>
<dbReference type="AlphaFoldDB" id="A0AAV6I2V7"/>
<evidence type="ECO:0000259" key="1">
    <source>
        <dbReference type="PROSITE" id="PS51393"/>
    </source>
</evidence>
<dbReference type="EMBL" id="JACTNZ010000012">
    <property type="protein sequence ID" value="KAG5521897.1"/>
    <property type="molecule type" value="Genomic_DNA"/>
</dbReference>
<dbReference type="Gene3D" id="4.10.372.10">
    <property type="entry name" value="Lipoxygenase-1, Domain 3"/>
    <property type="match status" value="1"/>
</dbReference>
<keyword evidence="3" id="KW-1185">Reference proteome</keyword>
<name>A0AAV6I2V7_9ERIC</name>
<organism evidence="2 3">
    <name type="scientific">Rhododendron griersonianum</name>
    <dbReference type="NCBI Taxonomy" id="479676"/>
    <lineage>
        <taxon>Eukaryota</taxon>
        <taxon>Viridiplantae</taxon>
        <taxon>Streptophyta</taxon>
        <taxon>Embryophyta</taxon>
        <taxon>Tracheophyta</taxon>
        <taxon>Spermatophyta</taxon>
        <taxon>Magnoliopsida</taxon>
        <taxon>eudicotyledons</taxon>
        <taxon>Gunneridae</taxon>
        <taxon>Pentapetalae</taxon>
        <taxon>asterids</taxon>
        <taxon>Ericales</taxon>
        <taxon>Ericaceae</taxon>
        <taxon>Ericoideae</taxon>
        <taxon>Rhodoreae</taxon>
        <taxon>Rhododendron</taxon>
    </lineage>
</organism>
<dbReference type="Pfam" id="PF12056">
    <property type="entry name" value="DUF3537"/>
    <property type="match status" value="1"/>
</dbReference>
<dbReference type="SUPFAM" id="SSF48484">
    <property type="entry name" value="Lipoxigenase"/>
    <property type="match status" value="1"/>
</dbReference>
<dbReference type="PANTHER" id="PTHR31963">
    <property type="entry name" value="RAS GUANINE NUCLEOTIDE EXCHANGE FACTOR K"/>
    <property type="match status" value="1"/>
</dbReference>
<dbReference type="Proteomes" id="UP000823749">
    <property type="component" value="Chromosome 12"/>
</dbReference>
<gene>
    <name evidence="2" type="ORF">RHGRI_034203</name>
</gene>
<dbReference type="InterPro" id="IPR001246">
    <property type="entry name" value="LipOase_plant"/>
</dbReference>
<dbReference type="GO" id="GO:0046872">
    <property type="term" value="F:metal ion binding"/>
    <property type="evidence" value="ECO:0007669"/>
    <property type="project" value="InterPro"/>
</dbReference>
<dbReference type="InterPro" id="IPR027433">
    <property type="entry name" value="Lipoxygenase_dom_3"/>
</dbReference>
<protein>
    <recommendedName>
        <fullName evidence="1">Lipoxygenase domain-containing protein</fullName>
    </recommendedName>
</protein>
<dbReference type="Pfam" id="PF00305">
    <property type="entry name" value="Lipoxygenase"/>
    <property type="match status" value="1"/>
</dbReference>
<proteinExistence type="predicted"/>